<accession>A0A511M617</accession>
<keyword evidence="3" id="KW-1185">Reference proteome</keyword>
<dbReference type="OrthoDB" id="9798122at2"/>
<dbReference type="InterPro" id="IPR029058">
    <property type="entry name" value="AB_hydrolase_fold"/>
</dbReference>
<keyword evidence="1" id="KW-0732">Signal</keyword>
<gene>
    <name evidence="2" type="ORF">NN4_05910</name>
</gene>
<dbReference type="GO" id="GO:0016042">
    <property type="term" value="P:lipid catabolic process"/>
    <property type="evidence" value="ECO:0007669"/>
    <property type="project" value="InterPro"/>
</dbReference>
<dbReference type="PIRSF" id="PIRSF029171">
    <property type="entry name" value="Esterase_LipA"/>
    <property type="match status" value="1"/>
</dbReference>
<reference evidence="2 3" key="1">
    <citation type="submission" date="2019-07" db="EMBL/GenBank/DDBJ databases">
        <title>Whole genome shotgun sequence of Nocardia ninae NBRC 108245.</title>
        <authorList>
            <person name="Hosoyama A."/>
            <person name="Uohara A."/>
            <person name="Ohji S."/>
            <person name="Ichikawa N."/>
        </authorList>
    </citation>
    <scope>NUCLEOTIDE SEQUENCE [LARGE SCALE GENOMIC DNA]</scope>
    <source>
        <strain evidence="2 3">NBRC 108245</strain>
    </source>
</reference>
<dbReference type="AlphaFoldDB" id="A0A511M617"/>
<dbReference type="SUPFAM" id="SSF53474">
    <property type="entry name" value="alpha/beta-Hydrolases"/>
    <property type="match status" value="1"/>
</dbReference>
<dbReference type="GO" id="GO:0004806">
    <property type="term" value="F:triacylglycerol lipase activity"/>
    <property type="evidence" value="ECO:0007669"/>
    <property type="project" value="InterPro"/>
</dbReference>
<dbReference type="EMBL" id="BJXA01000002">
    <property type="protein sequence ID" value="GEM36072.1"/>
    <property type="molecule type" value="Genomic_DNA"/>
</dbReference>
<proteinExistence type="predicted"/>
<dbReference type="Gene3D" id="3.40.50.1820">
    <property type="entry name" value="alpha/beta hydrolase"/>
    <property type="match status" value="2"/>
</dbReference>
<protein>
    <submittedName>
        <fullName evidence="2">Lipase</fullName>
    </submittedName>
</protein>
<name>A0A511M617_9NOCA</name>
<organism evidence="2 3">
    <name type="scientific">Nocardia ninae NBRC 108245</name>
    <dbReference type="NCBI Taxonomy" id="1210091"/>
    <lineage>
        <taxon>Bacteria</taxon>
        <taxon>Bacillati</taxon>
        <taxon>Actinomycetota</taxon>
        <taxon>Actinomycetes</taxon>
        <taxon>Mycobacteriales</taxon>
        <taxon>Nocardiaceae</taxon>
        <taxon>Nocardia</taxon>
    </lineage>
</organism>
<feature type="chain" id="PRO_5039684700" evidence="1">
    <location>
        <begin position="23"/>
        <end position="376"/>
    </location>
</feature>
<sequence length="376" mass="39608">MIRTVIRWLLAVGIASCGLSVAGPVAHGESGDLVATQRFPADWGDGYIVTYRTEGSDGRPALARGLLMVPSGPAPAGGWPMISFDHGAGGLGPACGASASATMPVDVPYFRRLNSLGYAVVSTDYLGLSPVAEQVHPYLHARTEATATIDIVRAAREFTDSVGKSWAVFGVSQGGHAALATARLASTYAPELDFRGAAALAPGSQLEYLFPLAGPHIPRSPLLDNSIAGASVLLIAFLAGMWATDPTFDLTPYLTPAGAQVLSELRTACQDRWPTIIGGHGLGELLARPLFEEPARRAIADYVAIPADGYRQPIFLGHGTRDVAVPPLLTQALANEFALAGTEYEYRTFDTDHEGIMGPGFDAGVEFLQRILPAGR</sequence>
<comment type="caution">
    <text evidence="2">The sequence shown here is derived from an EMBL/GenBank/DDBJ whole genome shotgun (WGS) entry which is preliminary data.</text>
</comment>
<dbReference type="PANTHER" id="PTHR34853">
    <property type="match status" value="1"/>
</dbReference>
<dbReference type="Proteomes" id="UP000321424">
    <property type="component" value="Unassembled WGS sequence"/>
</dbReference>
<dbReference type="PANTHER" id="PTHR34853:SF1">
    <property type="entry name" value="LIPASE 5"/>
    <property type="match status" value="1"/>
</dbReference>
<feature type="signal peptide" evidence="1">
    <location>
        <begin position="1"/>
        <end position="22"/>
    </location>
</feature>
<evidence type="ECO:0000256" key="1">
    <source>
        <dbReference type="SAM" id="SignalP"/>
    </source>
</evidence>
<dbReference type="InterPro" id="IPR005152">
    <property type="entry name" value="Lipase_secreted"/>
</dbReference>
<evidence type="ECO:0000313" key="2">
    <source>
        <dbReference type="EMBL" id="GEM36072.1"/>
    </source>
</evidence>
<evidence type="ECO:0000313" key="3">
    <source>
        <dbReference type="Proteomes" id="UP000321424"/>
    </source>
</evidence>
<dbReference type="Pfam" id="PF03583">
    <property type="entry name" value="LIP"/>
    <property type="match status" value="1"/>
</dbReference>